<reference evidence="2" key="2">
    <citation type="submission" date="2016-06" db="EMBL/GenBank/DDBJ databases">
        <title>The genome of a short-lived fish provides insights into sex chromosome evolution and the genetic control of aging.</title>
        <authorList>
            <person name="Reichwald K."/>
            <person name="Felder M."/>
            <person name="Petzold A."/>
            <person name="Koch P."/>
            <person name="Groth M."/>
            <person name="Platzer M."/>
        </authorList>
    </citation>
    <scope>NUCLEOTIDE SEQUENCE</scope>
    <source>
        <tissue evidence="2">Brain</tissue>
    </source>
</reference>
<feature type="non-terminal residue" evidence="2">
    <location>
        <position position="1"/>
    </location>
</feature>
<reference evidence="2" key="1">
    <citation type="submission" date="2016-05" db="EMBL/GenBank/DDBJ databases">
        <authorList>
            <person name="Lavstsen T."/>
            <person name="Jespersen J.S."/>
        </authorList>
    </citation>
    <scope>NUCLEOTIDE SEQUENCE</scope>
    <source>
        <tissue evidence="2">Brain</tissue>
    </source>
</reference>
<evidence type="ECO:0000313" key="2">
    <source>
        <dbReference type="EMBL" id="SBR62885.1"/>
    </source>
</evidence>
<proteinExistence type="predicted"/>
<sequence>QGAADSSRGHNGEGRKLTVKRRQRRGFVEEMNSDKPGRYLGHGENAAHRQLSAGLNYFY</sequence>
<protein>
    <submittedName>
        <fullName evidence="2">Uncharacterized protein</fullName>
    </submittedName>
</protein>
<accession>A0A1A8N191</accession>
<dbReference type="EMBL" id="HAEF01021726">
    <property type="protein sequence ID" value="SBR62885.1"/>
    <property type="molecule type" value="Transcribed_RNA"/>
</dbReference>
<feature type="non-terminal residue" evidence="2">
    <location>
        <position position="59"/>
    </location>
</feature>
<feature type="compositionally biased region" description="Basic and acidic residues" evidence="1">
    <location>
        <begin position="7"/>
        <end position="16"/>
    </location>
</feature>
<feature type="region of interest" description="Disordered" evidence="1">
    <location>
        <begin position="1"/>
        <end position="25"/>
    </location>
</feature>
<name>A0A1A8N191_9TELE</name>
<evidence type="ECO:0000256" key="1">
    <source>
        <dbReference type="SAM" id="MobiDB-lite"/>
    </source>
</evidence>
<organism evidence="2">
    <name type="scientific">Nothobranchius pienaari</name>
    <dbReference type="NCBI Taxonomy" id="704102"/>
    <lineage>
        <taxon>Eukaryota</taxon>
        <taxon>Metazoa</taxon>
        <taxon>Chordata</taxon>
        <taxon>Craniata</taxon>
        <taxon>Vertebrata</taxon>
        <taxon>Euteleostomi</taxon>
        <taxon>Actinopterygii</taxon>
        <taxon>Neopterygii</taxon>
        <taxon>Teleostei</taxon>
        <taxon>Neoteleostei</taxon>
        <taxon>Acanthomorphata</taxon>
        <taxon>Ovalentaria</taxon>
        <taxon>Atherinomorphae</taxon>
        <taxon>Cyprinodontiformes</taxon>
        <taxon>Nothobranchiidae</taxon>
        <taxon>Nothobranchius</taxon>
    </lineage>
</organism>
<dbReference type="AlphaFoldDB" id="A0A1A8N191"/>
<gene>
    <name evidence="2" type="primary">Nfu_g_1_002386</name>
</gene>